<dbReference type="EMBL" id="GL883180">
    <property type="protein sequence ID" value="EGF98257.1"/>
    <property type="molecule type" value="Genomic_DNA"/>
</dbReference>
<dbReference type="KEGG" id="mlr:MELLADRAFT_69430"/>
<organism evidence="3">
    <name type="scientific">Melampsora larici-populina (strain 98AG31 / pathotype 3-4-7)</name>
    <name type="common">Poplar leaf rust fungus</name>
    <dbReference type="NCBI Taxonomy" id="747676"/>
    <lineage>
        <taxon>Eukaryota</taxon>
        <taxon>Fungi</taxon>
        <taxon>Dikarya</taxon>
        <taxon>Basidiomycota</taxon>
        <taxon>Pucciniomycotina</taxon>
        <taxon>Pucciniomycetes</taxon>
        <taxon>Pucciniales</taxon>
        <taxon>Melampsoraceae</taxon>
        <taxon>Melampsora</taxon>
    </lineage>
</organism>
<dbReference type="RefSeq" id="XP_007418450.1">
    <property type="nucleotide sequence ID" value="XM_007418388.1"/>
</dbReference>
<protein>
    <submittedName>
        <fullName evidence="2">Uncharacterized protein</fullName>
    </submittedName>
</protein>
<feature type="compositionally biased region" description="Polar residues" evidence="1">
    <location>
        <begin position="309"/>
        <end position="323"/>
    </location>
</feature>
<dbReference type="InParanoid" id="F4SAQ5"/>
<name>F4SAQ5_MELLP</name>
<feature type="compositionally biased region" description="Polar residues" evidence="1">
    <location>
        <begin position="289"/>
        <end position="299"/>
    </location>
</feature>
<evidence type="ECO:0000313" key="2">
    <source>
        <dbReference type="EMBL" id="EGF98257.1"/>
    </source>
</evidence>
<feature type="compositionally biased region" description="Basic and acidic residues" evidence="1">
    <location>
        <begin position="190"/>
        <end position="201"/>
    </location>
</feature>
<dbReference type="GeneID" id="18931239"/>
<evidence type="ECO:0000256" key="1">
    <source>
        <dbReference type="SAM" id="MobiDB-lite"/>
    </source>
</evidence>
<dbReference type="Proteomes" id="UP000001072">
    <property type="component" value="Unassembled WGS sequence"/>
</dbReference>
<feature type="compositionally biased region" description="Basic and acidic residues" evidence="1">
    <location>
        <begin position="160"/>
        <end position="169"/>
    </location>
</feature>
<feature type="compositionally biased region" description="Polar residues" evidence="1">
    <location>
        <begin position="107"/>
        <end position="120"/>
    </location>
</feature>
<feature type="compositionally biased region" description="Polar residues" evidence="1">
    <location>
        <begin position="132"/>
        <end position="141"/>
    </location>
</feature>
<feature type="compositionally biased region" description="Basic residues" evidence="1">
    <location>
        <begin position="343"/>
        <end position="352"/>
    </location>
</feature>
<evidence type="ECO:0000313" key="3">
    <source>
        <dbReference type="Proteomes" id="UP000001072"/>
    </source>
</evidence>
<feature type="region of interest" description="Disordered" evidence="1">
    <location>
        <begin position="132"/>
        <end position="430"/>
    </location>
</feature>
<feature type="compositionally biased region" description="Polar residues" evidence="1">
    <location>
        <begin position="20"/>
        <end position="29"/>
    </location>
</feature>
<feature type="compositionally biased region" description="Basic residues" evidence="1">
    <location>
        <begin position="83"/>
        <end position="92"/>
    </location>
</feature>
<reference evidence="3" key="1">
    <citation type="journal article" date="2011" name="Proc. Natl. Acad. Sci. U.S.A.">
        <title>Obligate biotrophy features unraveled by the genomic analysis of rust fungi.</title>
        <authorList>
            <person name="Duplessis S."/>
            <person name="Cuomo C.A."/>
            <person name="Lin Y.-C."/>
            <person name="Aerts A."/>
            <person name="Tisserant E."/>
            <person name="Veneault-Fourrey C."/>
            <person name="Joly D.L."/>
            <person name="Hacquard S."/>
            <person name="Amselem J."/>
            <person name="Cantarel B.L."/>
            <person name="Chiu R."/>
            <person name="Coutinho P.M."/>
            <person name="Feau N."/>
            <person name="Field M."/>
            <person name="Frey P."/>
            <person name="Gelhaye E."/>
            <person name="Goldberg J."/>
            <person name="Grabherr M.G."/>
            <person name="Kodira C.D."/>
            <person name="Kohler A."/>
            <person name="Kuees U."/>
            <person name="Lindquist E.A."/>
            <person name="Lucas S.M."/>
            <person name="Mago R."/>
            <person name="Mauceli E."/>
            <person name="Morin E."/>
            <person name="Murat C."/>
            <person name="Pangilinan J.L."/>
            <person name="Park R."/>
            <person name="Pearson M."/>
            <person name="Quesneville H."/>
            <person name="Rouhier N."/>
            <person name="Sakthikumar S."/>
            <person name="Salamov A.A."/>
            <person name="Schmutz J."/>
            <person name="Selles B."/>
            <person name="Shapiro H."/>
            <person name="Tanguay P."/>
            <person name="Tuskan G.A."/>
            <person name="Henrissat B."/>
            <person name="Van de Peer Y."/>
            <person name="Rouze P."/>
            <person name="Ellis J.G."/>
            <person name="Dodds P.N."/>
            <person name="Schein J.E."/>
            <person name="Zhong S."/>
            <person name="Hamelin R.C."/>
            <person name="Grigoriev I.V."/>
            <person name="Szabo L.J."/>
            <person name="Martin F."/>
        </authorList>
    </citation>
    <scope>NUCLEOTIDE SEQUENCE [LARGE SCALE GENOMIC DNA]</scope>
    <source>
        <strain evidence="3">98AG31 / pathotype 3-4-7</strain>
    </source>
</reference>
<feature type="compositionally biased region" description="Polar residues" evidence="1">
    <location>
        <begin position="406"/>
        <end position="415"/>
    </location>
</feature>
<feature type="compositionally biased region" description="Basic and acidic residues" evidence="1">
    <location>
        <begin position="1"/>
        <end position="11"/>
    </location>
</feature>
<feature type="region of interest" description="Disordered" evidence="1">
    <location>
        <begin position="473"/>
        <end position="508"/>
    </location>
</feature>
<feature type="compositionally biased region" description="Basic residues" evidence="1">
    <location>
        <begin position="262"/>
        <end position="272"/>
    </location>
</feature>
<dbReference type="HOGENOM" id="CLU_521828_0_0_1"/>
<accession>F4SAQ5</accession>
<feature type="region of interest" description="Disordered" evidence="1">
    <location>
        <begin position="1"/>
        <end position="32"/>
    </location>
</feature>
<proteinExistence type="predicted"/>
<feature type="compositionally biased region" description="Basic and acidic residues" evidence="1">
    <location>
        <begin position="473"/>
        <end position="486"/>
    </location>
</feature>
<sequence length="522" mass="57488">MSSVGSKRDLETAGFAELASGSTSQTVHQDGSEVNKMKATLLEAGFDIDKGQKSEKDMIILYNRYVLQKQIKQPTQSREIHQKSRSSRHSQTKHSDQDNVDSAGTCAKTSLTVPSGSNQFTFEADKMTSNVFESNGDQLDPSTGPLRTRRSSARLSNRNSEVKGLETKTKQGKRLSGPLGPRHAVPRSARCKETDIPENEKSLPSVGSKTTPANLDKASKKSDEDPASPAYCPPDEAESDDDFVKTNQPPLNGKAPSEKGKTLRRRMRHRKFQLNSSDSENNSAEKTHSSLPSGQQSSEDTSDLHETSNFRTSPILTRATTGSILFPDSEDDEENEPVSFPVLKRRKGKSRAKNQEHPSEDEEFFGQKSMLGGDCLSSNDGSPIVNEIEEEWDAGNLFGEGVGSPGTKSNSQSNKDNAHQTRQESQSRSLLGLEHFRSELVDLRSLCTDNAQQIASLSNKFDVFADLLRESLKQREPTRSTEREPGGEAFGDLTADDSPSQPARASRMRVSLLVSESRFFQR</sequence>
<dbReference type="AlphaFoldDB" id="F4SAQ5"/>
<gene>
    <name evidence="2" type="ORF">MELLADRAFT_69430</name>
</gene>
<dbReference type="VEuPathDB" id="FungiDB:MELLADRAFT_69430"/>
<feature type="region of interest" description="Disordered" evidence="1">
    <location>
        <begin position="72"/>
        <end position="120"/>
    </location>
</feature>
<keyword evidence="3" id="KW-1185">Reference proteome</keyword>
<feature type="compositionally biased region" description="Polar residues" evidence="1">
    <location>
        <begin position="273"/>
        <end position="282"/>
    </location>
</feature>